<dbReference type="GO" id="GO:0005886">
    <property type="term" value="C:plasma membrane"/>
    <property type="evidence" value="ECO:0007669"/>
    <property type="project" value="UniProtKB-SubCell"/>
</dbReference>
<keyword evidence="3" id="KW-0813">Transport</keyword>
<proteinExistence type="inferred from homology"/>
<feature type="transmembrane region" description="Helical" evidence="11">
    <location>
        <begin position="165"/>
        <end position="187"/>
    </location>
</feature>
<evidence type="ECO:0000256" key="1">
    <source>
        <dbReference type="ARBA" id="ARBA00004651"/>
    </source>
</evidence>
<dbReference type="AlphaFoldDB" id="A0A5C5R9H1"/>
<dbReference type="InterPro" id="IPR011701">
    <property type="entry name" value="MFS"/>
</dbReference>
<evidence type="ECO:0000256" key="3">
    <source>
        <dbReference type="ARBA" id="ARBA00022448"/>
    </source>
</evidence>
<feature type="domain" description="Major facilitator superfamily (MFS) profile" evidence="12">
    <location>
        <begin position="28"/>
        <end position="436"/>
    </location>
</feature>
<dbReference type="PROSITE" id="PS50850">
    <property type="entry name" value="MFS"/>
    <property type="match status" value="1"/>
</dbReference>
<dbReference type="Proteomes" id="UP000317291">
    <property type="component" value="Unassembled WGS sequence"/>
</dbReference>
<feature type="transmembrane region" description="Helical" evidence="11">
    <location>
        <begin position="291"/>
        <end position="308"/>
    </location>
</feature>
<evidence type="ECO:0000256" key="10">
    <source>
        <dbReference type="ARBA" id="ARBA00039918"/>
    </source>
</evidence>
<dbReference type="InterPro" id="IPR051084">
    <property type="entry name" value="H+-coupled_symporters"/>
</dbReference>
<evidence type="ECO:0000256" key="9">
    <source>
        <dbReference type="ARBA" id="ARBA00037295"/>
    </source>
</evidence>
<accession>A0A5C5R9H1</accession>
<evidence type="ECO:0000256" key="6">
    <source>
        <dbReference type="ARBA" id="ARBA00022847"/>
    </source>
</evidence>
<keyword evidence="14" id="KW-1185">Reference proteome</keyword>
<feature type="transmembrane region" description="Helical" evidence="11">
    <location>
        <begin position="320"/>
        <end position="339"/>
    </location>
</feature>
<evidence type="ECO:0000313" key="13">
    <source>
        <dbReference type="EMBL" id="TWS19376.1"/>
    </source>
</evidence>
<evidence type="ECO:0000256" key="4">
    <source>
        <dbReference type="ARBA" id="ARBA00022475"/>
    </source>
</evidence>
<feature type="transmembrane region" description="Helical" evidence="11">
    <location>
        <begin position="345"/>
        <end position="369"/>
    </location>
</feature>
<feature type="transmembrane region" description="Helical" evidence="11">
    <location>
        <begin position="67"/>
        <end position="88"/>
    </location>
</feature>
<comment type="caution">
    <text evidence="13">The sequence shown here is derived from an EMBL/GenBank/DDBJ whole genome shotgun (WGS) entry which is preliminary data.</text>
</comment>
<dbReference type="InterPro" id="IPR036259">
    <property type="entry name" value="MFS_trans_sf"/>
</dbReference>
<evidence type="ECO:0000256" key="8">
    <source>
        <dbReference type="ARBA" id="ARBA00023136"/>
    </source>
</evidence>
<dbReference type="PANTHER" id="PTHR43528">
    <property type="entry name" value="ALPHA-KETOGLUTARATE PERMEASE"/>
    <property type="match status" value="1"/>
</dbReference>
<organism evidence="13 14">
    <name type="scientific">Tsukamurella asaccharolytica</name>
    <dbReference type="NCBI Taxonomy" id="2592067"/>
    <lineage>
        <taxon>Bacteria</taxon>
        <taxon>Bacillati</taxon>
        <taxon>Actinomycetota</taxon>
        <taxon>Actinomycetes</taxon>
        <taxon>Mycobacteriales</taxon>
        <taxon>Tsukamurellaceae</taxon>
        <taxon>Tsukamurella</taxon>
    </lineage>
</organism>
<name>A0A5C5R9H1_9ACTN</name>
<sequence length="467" mass="48757">MRLTFGSALKGGYVTTPTETTGKNARRVIVASAAGNFVEWFDFSIYGLAAATLATVFFAPGSESTGLLGVFAVYGVAFLARPAGAVFFGRIGDRLGRRAALSLSIIIMGASTAAIGLLPGWATVGVAAPALLVLCRLMQGFSAGGEYSGAVTFVVEHAPERRRGLWLGLLGMSTLAGPTAATMVILGAKSISGDAYADWGWRLPFLLGGVIAIIGLFLRRGVEESPVFQKAQAEEPVSNRGSLGELLRLYWRPIVVVAVYFATVGVIAHMFLGYIPTYMTTVGGVGMQEALAIMTVLSIIGMALTPITGTLTDRIGRRPLLRLGLAGVVVLMVPAYLLVGTGHPILMGIGLLGFMIPMGLLGSGALAILEILPARVRYSGIAIPYNVTYAVFAGTAPLVSESLVTWTGNQLCPAFYGAGIGLVGLLVLWRWIPETRGADLVQGAGFGDSLDARPAERATEGGTAASR</sequence>
<evidence type="ECO:0000259" key="12">
    <source>
        <dbReference type="PROSITE" id="PS50850"/>
    </source>
</evidence>
<dbReference type="SUPFAM" id="SSF103473">
    <property type="entry name" value="MFS general substrate transporter"/>
    <property type="match status" value="1"/>
</dbReference>
<dbReference type="FunFam" id="1.20.1250.20:FF:000001">
    <property type="entry name" value="Dicarboxylate MFS transporter"/>
    <property type="match status" value="1"/>
</dbReference>
<dbReference type="Pfam" id="PF07690">
    <property type="entry name" value="MFS_1"/>
    <property type="match status" value="1"/>
</dbReference>
<feature type="transmembrane region" description="Helical" evidence="11">
    <location>
        <begin position="381"/>
        <end position="399"/>
    </location>
</feature>
<feature type="transmembrane region" description="Helical" evidence="11">
    <location>
        <begin position="100"/>
        <end position="118"/>
    </location>
</feature>
<keyword evidence="4" id="KW-1003">Cell membrane</keyword>
<reference evidence="13 14" key="1">
    <citation type="submission" date="2019-06" db="EMBL/GenBank/DDBJ databases">
        <title>Tsukamurella conjunctivitidis sp. nov., Tsukamurella assacharolytica sp. nov. and Tsukamurella sputae sp. nov. isolated from patients with conjunctivitis, bacteraemia (lymphoma) and respiratory infection (sputum) in Hong Kong.</title>
        <authorList>
            <person name="Teng J.L.L."/>
            <person name="Lee H.H."/>
            <person name="Fong J.Y.H."/>
            <person name="Fok K.M.N."/>
            <person name="Lau S.K.P."/>
            <person name="Woo P.C.Y."/>
        </authorList>
    </citation>
    <scope>NUCLEOTIDE SEQUENCE [LARGE SCALE GENOMIC DNA]</scope>
    <source>
        <strain evidence="13 14">HKU71</strain>
    </source>
</reference>
<feature type="transmembrane region" description="Helical" evidence="11">
    <location>
        <begin position="249"/>
        <end position="271"/>
    </location>
</feature>
<dbReference type="PANTHER" id="PTHR43528:SF1">
    <property type="entry name" value="ALPHA-KETOGLUTARATE PERMEASE"/>
    <property type="match status" value="1"/>
</dbReference>
<keyword evidence="6" id="KW-0769">Symport</keyword>
<evidence type="ECO:0000256" key="11">
    <source>
        <dbReference type="SAM" id="Phobius"/>
    </source>
</evidence>
<evidence type="ECO:0000256" key="2">
    <source>
        <dbReference type="ARBA" id="ARBA00008240"/>
    </source>
</evidence>
<dbReference type="EMBL" id="VIGW01000004">
    <property type="protein sequence ID" value="TWS19376.1"/>
    <property type="molecule type" value="Genomic_DNA"/>
</dbReference>
<evidence type="ECO:0000313" key="14">
    <source>
        <dbReference type="Proteomes" id="UP000317291"/>
    </source>
</evidence>
<dbReference type="GO" id="GO:0015293">
    <property type="term" value="F:symporter activity"/>
    <property type="evidence" value="ECO:0007669"/>
    <property type="project" value="UniProtKB-KW"/>
</dbReference>
<gene>
    <name evidence="13" type="ORF">FK529_09225</name>
</gene>
<dbReference type="InterPro" id="IPR020846">
    <property type="entry name" value="MFS_dom"/>
</dbReference>
<keyword evidence="7 11" id="KW-1133">Transmembrane helix</keyword>
<comment type="subcellular location">
    <subcellularLocation>
        <location evidence="1">Cell membrane</location>
        <topology evidence="1">Multi-pass membrane protein</topology>
    </subcellularLocation>
</comment>
<comment type="function">
    <text evidence="9">May be a proton symporter involved in the uptake of osmolytes such as proline and glycine betaine.</text>
</comment>
<keyword evidence="8 11" id="KW-0472">Membrane</keyword>
<feature type="transmembrane region" description="Helical" evidence="11">
    <location>
        <begin position="199"/>
        <end position="218"/>
    </location>
</feature>
<protein>
    <recommendedName>
        <fullName evidence="10">Putative proline/betaine transporter</fullName>
    </recommendedName>
</protein>
<keyword evidence="5 11" id="KW-0812">Transmembrane</keyword>
<feature type="transmembrane region" description="Helical" evidence="11">
    <location>
        <begin position="43"/>
        <end position="61"/>
    </location>
</feature>
<feature type="transmembrane region" description="Helical" evidence="11">
    <location>
        <begin position="414"/>
        <end position="432"/>
    </location>
</feature>
<dbReference type="PROSITE" id="PS00217">
    <property type="entry name" value="SUGAR_TRANSPORT_2"/>
    <property type="match status" value="1"/>
</dbReference>
<dbReference type="Gene3D" id="1.20.1250.20">
    <property type="entry name" value="MFS general substrate transporter like domains"/>
    <property type="match status" value="2"/>
</dbReference>
<evidence type="ECO:0000256" key="7">
    <source>
        <dbReference type="ARBA" id="ARBA00022989"/>
    </source>
</evidence>
<comment type="similarity">
    <text evidence="2">Belongs to the major facilitator superfamily. Metabolite:H+ Symporter (MHS) family (TC 2.A.1.6) family.</text>
</comment>
<evidence type="ECO:0000256" key="5">
    <source>
        <dbReference type="ARBA" id="ARBA00022692"/>
    </source>
</evidence>
<dbReference type="InterPro" id="IPR005829">
    <property type="entry name" value="Sugar_transporter_CS"/>
</dbReference>
<feature type="transmembrane region" description="Helical" evidence="11">
    <location>
        <begin position="124"/>
        <end position="144"/>
    </location>
</feature>